<dbReference type="AlphaFoldDB" id="A0A517Y4M9"/>
<feature type="active site" description="Charge relay system" evidence="1">
    <location>
        <position position="104"/>
    </location>
</feature>
<dbReference type="PROSITE" id="PS51892">
    <property type="entry name" value="SUBTILASE"/>
    <property type="match status" value="1"/>
</dbReference>
<proteinExistence type="inferred from homology"/>
<feature type="active site" description="Charge relay system" evidence="1">
    <location>
        <position position="63"/>
    </location>
</feature>
<dbReference type="InterPro" id="IPR000209">
    <property type="entry name" value="Peptidase_S8/S53_dom"/>
</dbReference>
<feature type="active site" description="Charge relay system" evidence="1">
    <location>
        <position position="251"/>
    </location>
</feature>
<comment type="similarity">
    <text evidence="1">Belongs to the peptidase S8 family.</text>
</comment>
<dbReference type="PANTHER" id="PTHR13318">
    <property type="entry name" value="PARTNER OF PAIRED, ISOFORM B-RELATED"/>
    <property type="match status" value="1"/>
</dbReference>
<dbReference type="InterPro" id="IPR032675">
    <property type="entry name" value="LRR_dom_sf"/>
</dbReference>
<accession>A0A517Y4M9</accession>
<dbReference type="Proteomes" id="UP000315017">
    <property type="component" value="Chromosome"/>
</dbReference>
<feature type="chain" id="PRO_5022160733" evidence="2">
    <location>
        <begin position="27"/>
        <end position="609"/>
    </location>
</feature>
<feature type="domain" description="Peptidase S8/S53" evidence="3">
    <location>
        <begin position="54"/>
        <end position="247"/>
    </location>
</feature>
<keyword evidence="1" id="KW-0645">Protease</keyword>
<keyword evidence="5" id="KW-1185">Reference proteome</keyword>
<feature type="signal peptide" evidence="2">
    <location>
        <begin position="1"/>
        <end position="26"/>
    </location>
</feature>
<dbReference type="CDD" id="cd00306">
    <property type="entry name" value="Peptidases_S8_S53"/>
    <property type="match status" value="1"/>
</dbReference>
<evidence type="ECO:0000259" key="3">
    <source>
        <dbReference type="Pfam" id="PF00082"/>
    </source>
</evidence>
<dbReference type="GO" id="GO:0031146">
    <property type="term" value="P:SCF-dependent proteasomal ubiquitin-dependent protein catabolic process"/>
    <property type="evidence" value="ECO:0007669"/>
    <property type="project" value="TreeGrafter"/>
</dbReference>
<protein>
    <submittedName>
        <fullName evidence="4">Leucine Rich repeats (2 copies)</fullName>
    </submittedName>
</protein>
<evidence type="ECO:0000256" key="2">
    <source>
        <dbReference type="SAM" id="SignalP"/>
    </source>
</evidence>
<sequence precursor="true">MRTAWWSVSRGFAVSACMLLPLSMFAAEPTNPKEFATTRILDVWQKYDGQLTFGKGQTLALVDDGCKLAMPQWQAKTDGVPKVLVTYDSVDGDDNPQHEGRGYHGSTIGIPSSVNYDGKRGVAFNNQLAVIRGLECCHCKVADGASLAKALQWVLENHAKYNITTVNLAPVDDLAHAEPVATDIDDKLAKLRAAGVWVSAPTGNHNFTNGISWPASQPNCFAIGAVRVAEDKVYLDRHAKVDLVVPAAATSSSNAICCGSVMILREAIEKAKYDWKPDGENLPAAMLAILQRTGKEVDDPATKLTFRRLDLLAAVEHVFAKADPKPECGADEAAEQQLTALGAQVTKAGDQISQISFKDCSKLGAAEFELIANQPELKKLTLYGSCKGLNNETLPLLKKLTKLEDVSTDGMQVTDAGFGPLAEMKSLKSLSFFHPSWGSKEFVGTGLVQLAGLPNLEKLTIAGTPFNDQGMAAVGKLTQLKAFRTWHTFQTEAGNQHLLKLTNLKELRLGQRLRQYNGQPNPPSLTDDTIQVIAQLTSLESLWLDEARLSGTALAQLKGLPNLKLLTLERVDIADAEVEQLKKELPNVKIDVKPMTDEQRAALAKMLKP</sequence>
<dbReference type="Gene3D" id="3.40.50.200">
    <property type="entry name" value="Peptidase S8/S53 domain"/>
    <property type="match status" value="1"/>
</dbReference>
<evidence type="ECO:0000256" key="1">
    <source>
        <dbReference type="PROSITE-ProRule" id="PRU01240"/>
    </source>
</evidence>
<dbReference type="GO" id="GO:0004252">
    <property type="term" value="F:serine-type endopeptidase activity"/>
    <property type="evidence" value="ECO:0007669"/>
    <property type="project" value="UniProtKB-UniRule"/>
</dbReference>
<dbReference type="OrthoDB" id="252653at2"/>
<dbReference type="SUPFAM" id="SSF52047">
    <property type="entry name" value="RNI-like"/>
    <property type="match status" value="1"/>
</dbReference>
<dbReference type="EMBL" id="CP036274">
    <property type="protein sequence ID" value="QDU25140.1"/>
    <property type="molecule type" value="Genomic_DNA"/>
</dbReference>
<dbReference type="GO" id="GO:0019005">
    <property type="term" value="C:SCF ubiquitin ligase complex"/>
    <property type="evidence" value="ECO:0007669"/>
    <property type="project" value="TreeGrafter"/>
</dbReference>
<keyword evidence="1" id="KW-0378">Hydrolase</keyword>
<dbReference type="InterPro" id="IPR036852">
    <property type="entry name" value="Peptidase_S8/S53_dom_sf"/>
</dbReference>
<keyword evidence="1" id="KW-0720">Serine protease</keyword>
<evidence type="ECO:0000313" key="4">
    <source>
        <dbReference type="EMBL" id="QDU25140.1"/>
    </source>
</evidence>
<dbReference type="KEGG" id="aagg:ETAA8_02020"/>
<dbReference type="SUPFAM" id="SSF52743">
    <property type="entry name" value="Subtilisin-like"/>
    <property type="match status" value="1"/>
</dbReference>
<reference evidence="4 5" key="1">
    <citation type="submission" date="2019-02" db="EMBL/GenBank/DDBJ databases">
        <title>Deep-cultivation of Planctomycetes and their phenomic and genomic characterization uncovers novel biology.</title>
        <authorList>
            <person name="Wiegand S."/>
            <person name="Jogler M."/>
            <person name="Boedeker C."/>
            <person name="Pinto D."/>
            <person name="Vollmers J."/>
            <person name="Rivas-Marin E."/>
            <person name="Kohn T."/>
            <person name="Peeters S.H."/>
            <person name="Heuer A."/>
            <person name="Rast P."/>
            <person name="Oberbeckmann S."/>
            <person name="Bunk B."/>
            <person name="Jeske O."/>
            <person name="Meyerdierks A."/>
            <person name="Storesund J.E."/>
            <person name="Kallscheuer N."/>
            <person name="Luecker S."/>
            <person name="Lage O.M."/>
            <person name="Pohl T."/>
            <person name="Merkel B.J."/>
            <person name="Hornburger P."/>
            <person name="Mueller R.-W."/>
            <person name="Bruemmer F."/>
            <person name="Labrenz M."/>
            <person name="Spormann A.M."/>
            <person name="Op den Camp H."/>
            <person name="Overmann J."/>
            <person name="Amann R."/>
            <person name="Jetten M.S.M."/>
            <person name="Mascher T."/>
            <person name="Medema M.H."/>
            <person name="Devos D.P."/>
            <person name="Kaster A.-K."/>
            <person name="Ovreas L."/>
            <person name="Rohde M."/>
            <person name="Galperin M.Y."/>
            <person name="Jogler C."/>
        </authorList>
    </citation>
    <scope>NUCLEOTIDE SEQUENCE [LARGE SCALE GENOMIC DNA]</scope>
    <source>
        <strain evidence="4 5">ETA_A8</strain>
    </source>
</reference>
<name>A0A517Y4M9_9BACT</name>
<organism evidence="4 5">
    <name type="scientific">Anatilimnocola aggregata</name>
    <dbReference type="NCBI Taxonomy" id="2528021"/>
    <lineage>
        <taxon>Bacteria</taxon>
        <taxon>Pseudomonadati</taxon>
        <taxon>Planctomycetota</taxon>
        <taxon>Planctomycetia</taxon>
        <taxon>Pirellulales</taxon>
        <taxon>Pirellulaceae</taxon>
        <taxon>Anatilimnocola</taxon>
    </lineage>
</organism>
<keyword evidence="2" id="KW-0732">Signal</keyword>
<dbReference type="RefSeq" id="WP_145083568.1">
    <property type="nucleotide sequence ID" value="NZ_CP036274.1"/>
</dbReference>
<dbReference type="Gene3D" id="3.80.10.10">
    <property type="entry name" value="Ribonuclease Inhibitor"/>
    <property type="match status" value="3"/>
</dbReference>
<dbReference type="Pfam" id="PF00082">
    <property type="entry name" value="Peptidase_S8"/>
    <property type="match status" value="1"/>
</dbReference>
<gene>
    <name evidence="4" type="ORF">ETAA8_02020</name>
</gene>
<evidence type="ECO:0000313" key="5">
    <source>
        <dbReference type="Proteomes" id="UP000315017"/>
    </source>
</evidence>